<keyword evidence="11" id="KW-1185">Reference proteome</keyword>
<proteinExistence type="predicted"/>
<dbReference type="PROSITE" id="PS50188">
    <property type="entry name" value="B302_SPRY"/>
    <property type="match status" value="1"/>
</dbReference>
<sequence>MSSCNNLLCEEQLQCSICLEVFTEPVTIACGHNFCKACITGYRDNSDHCQCPLCKEIFTKRPELKTNTTIWEVSDHFKGVKERSISDKSAKQNRDEACDICTLRKMKSAKFCIESLPPFCEFHLEPHHRIPGLKRHTFLDNEVKLDDNMCKKHHVLLDMFCRMDKESVCRLCVSEDHETHIMVPLKVESDDMKVMLEETELRLSKRDAQKDTLNTVQAFSALVASIEGSQSELVWLIKKKQRVHGFTGSSVAAKEGFSSGRFYFEVQVEGKEKWAVGVVKESADRKKWFSVSPEHGYWTIELGGGYKANMSPPVFLYPRKLKKVGVFVDYEDGEVSFYDTQGKCHIYSFTGYTFTEKLYPSLQCGIDDSVPLV</sequence>
<dbReference type="Pfam" id="PF00643">
    <property type="entry name" value="zf-B_box"/>
    <property type="match status" value="1"/>
</dbReference>
<dbReference type="SUPFAM" id="SSF49899">
    <property type="entry name" value="Concanavalin A-like lectins/glucanases"/>
    <property type="match status" value="1"/>
</dbReference>
<keyword evidence="3 6" id="KW-0863">Zinc-finger</keyword>
<dbReference type="SMART" id="SM00449">
    <property type="entry name" value="SPRY"/>
    <property type="match status" value="1"/>
</dbReference>
<dbReference type="GO" id="GO:0008270">
    <property type="term" value="F:zinc ion binding"/>
    <property type="evidence" value="ECO:0007669"/>
    <property type="project" value="UniProtKB-KW"/>
</dbReference>
<feature type="domain" description="RING-type" evidence="7">
    <location>
        <begin position="15"/>
        <end position="55"/>
    </location>
</feature>
<evidence type="ECO:0000313" key="11">
    <source>
        <dbReference type="Proteomes" id="UP000257200"/>
    </source>
</evidence>
<dbReference type="InterPro" id="IPR003877">
    <property type="entry name" value="SPRY_dom"/>
</dbReference>
<dbReference type="PANTHER" id="PTHR25465">
    <property type="entry name" value="B-BOX DOMAIN CONTAINING"/>
    <property type="match status" value="1"/>
</dbReference>
<dbReference type="PROSITE" id="PS50119">
    <property type="entry name" value="ZF_BBOX"/>
    <property type="match status" value="1"/>
</dbReference>
<dbReference type="InParanoid" id="A0A3Q1E9F2"/>
<reference evidence="10" key="2">
    <citation type="submission" date="2025-09" db="UniProtKB">
        <authorList>
            <consortium name="Ensembl"/>
        </authorList>
    </citation>
    <scope>IDENTIFICATION</scope>
</reference>
<dbReference type="PRINTS" id="PR01407">
    <property type="entry name" value="BUTYPHLNCDUF"/>
</dbReference>
<dbReference type="PROSITE" id="PS50089">
    <property type="entry name" value="ZF_RING_2"/>
    <property type="match status" value="1"/>
</dbReference>
<evidence type="ECO:0000259" key="8">
    <source>
        <dbReference type="PROSITE" id="PS50119"/>
    </source>
</evidence>
<dbReference type="Ensembl" id="ENSAPOT00000017042.1">
    <property type="protein sequence ID" value="ENSAPOP00000000341.1"/>
    <property type="gene ID" value="ENSAPOG00000001534.1"/>
</dbReference>
<evidence type="ECO:0000256" key="5">
    <source>
        <dbReference type="ARBA" id="ARBA00022859"/>
    </source>
</evidence>
<dbReference type="InterPro" id="IPR013320">
    <property type="entry name" value="ConA-like_dom_sf"/>
</dbReference>
<dbReference type="GeneTree" id="ENSGT01040000240385"/>
<evidence type="ECO:0000256" key="1">
    <source>
        <dbReference type="ARBA" id="ARBA00022588"/>
    </source>
</evidence>
<dbReference type="InterPro" id="IPR001870">
    <property type="entry name" value="B30.2/SPRY"/>
</dbReference>
<name>A0A3Q1E9F2_9TELE</name>
<dbReference type="InterPro" id="IPR001841">
    <property type="entry name" value="Znf_RING"/>
</dbReference>
<dbReference type="SMART" id="SM00184">
    <property type="entry name" value="RING"/>
    <property type="match status" value="1"/>
</dbReference>
<dbReference type="Proteomes" id="UP000257200">
    <property type="component" value="Unplaced"/>
</dbReference>
<feature type="domain" description="B30.2/SPRY" evidence="9">
    <location>
        <begin position="191"/>
        <end position="373"/>
    </location>
</feature>
<evidence type="ECO:0000259" key="7">
    <source>
        <dbReference type="PROSITE" id="PS50089"/>
    </source>
</evidence>
<evidence type="ECO:0000313" key="10">
    <source>
        <dbReference type="Ensembl" id="ENSAPOP00000000341.1"/>
    </source>
</evidence>
<dbReference type="InterPro" id="IPR000315">
    <property type="entry name" value="Znf_B-box"/>
</dbReference>
<protein>
    <submittedName>
        <fullName evidence="10">Uncharacterized protein</fullName>
    </submittedName>
</protein>
<dbReference type="STRING" id="80966.ENSAPOP00000000341"/>
<keyword evidence="2" id="KW-0479">Metal-binding</keyword>
<dbReference type="Gene3D" id="3.30.160.60">
    <property type="entry name" value="Classic Zinc Finger"/>
    <property type="match status" value="1"/>
</dbReference>
<reference evidence="10" key="1">
    <citation type="submission" date="2025-08" db="UniProtKB">
        <authorList>
            <consortium name="Ensembl"/>
        </authorList>
    </citation>
    <scope>IDENTIFICATION</scope>
</reference>
<dbReference type="CDD" id="cd19769">
    <property type="entry name" value="Bbox2_TRIM16-like"/>
    <property type="match status" value="1"/>
</dbReference>
<dbReference type="Gene3D" id="4.10.830.40">
    <property type="match status" value="1"/>
</dbReference>
<feature type="domain" description="B box-type" evidence="8">
    <location>
        <begin position="145"/>
        <end position="185"/>
    </location>
</feature>
<evidence type="ECO:0000256" key="2">
    <source>
        <dbReference type="ARBA" id="ARBA00022723"/>
    </source>
</evidence>
<organism evidence="10 11">
    <name type="scientific">Acanthochromis polyacanthus</name>
    <name type="common">spiny chromis</name>
    <dbReference type="NCBI Taxonomy" id="80966"/>
    <lineage>
        <taxon>Eukaryota</taxon>
        <taxon>Metazoa</taxon>
        <taxon>Chordata</taxon>
        <taxon>Craniata</taxon>
        <taxon>Vertebrata</taxon>
        <taxon>Euteleostomi</taxon>
        <taxon>Actinopterygii</taxon>
        <taxon>Neopterygii</taxon>
        <taxon>Teleostei</taxon>
        <taxon>Neoteleostei</taxon>
        <taxon>Acanthomorphata</taxon>
        <taxon>Ovalentaria</taxon>
        <taxon>Pomacentridae</taxon>
        <taxon>Acanthochromis</taxon>
    </lineage>
</organism>
<dbReference type="Gene3D" id="3.30.40.10">
    <property type="entry name" value="Zinc/RING finger domain, C3HC4 (zinc finger)"/>
    <property type="match status" value="1"/>
</dbReference>
<evidence type="ECO:0000256" key="3">
    <source>
        <dbReference type="ARBA" id="ARBA00022771"/>
    </source>
</evidence>
<evidence type="ECO:0000256" key="6">
    <source>
        <dbReference type="PROSITE-ProRule" id="PRU00024"/>
    </source>
</evidence>
<dbReference type="PANTHER" id="PTHR25465:SF32">
    <property type="entry name" value="BLOODTHIRSTY-RELATED GENE FAMILY, MEMBER 16 ISOFORM X1-RELATED"/>
    <property type="match status" value="1"/>
</dbReference>
<keyword evidence="5" id="KW-0391">Immunity</keyword>
<keyword evidence="4" id="KW-0862">Zinc</keyword>
<evidence type="ECO:0000256" key="4">
    <source>
        <dbReference type="ARBA" id="ARBA00022833"/>
    </source>
</evidence>
<dbReference type="InterPro" id="IPR017907">
    <property type="entry name" value="Znf_RING_CS"/>
</dbReference>
<dbReference type="CDD" id="cd13733">
    <property type="entry name" value="SPRY_PRY_C-I_1"/>
    <property type="match status" value="1"/>
</dbReference>
<dbReference type="GO" id="GO:0045087">
    <property type="term" value="P:innate immune response"/>
    <property type="evidence" value="ECO:0007669"/>
    <property type="project" value="UniProtKB-KW"/>
</dbReference>
<keyword evidence="1" id="KW-0399">Innate immunity</keyword>
<dbReference type="SUPFAM" id="SSF57845">
    <property type="entry name" value="B-box zinc-binding domain"/>
    <property type="match status" value="1"/>
</dbReference>
<dbReference type="Gene3D" id="2.60.120.920">
    <property type="match status" value="1"/>
</dbReference>
<dbReference type="InterPro" id="IPR003879">
    <property type="entry name" value="Butyrophylin_SPRY"/>
</dbReference>
<dbReference type="InterPro" id="IPR043136">
    <property type="entry name" value="B30.2/SPRY_sf"/>
</dbReference>
<dbReference type="InterPro" id="IPR027370">
    <property type="entry name" value="Znf-RING_euk"/>
</dbReference>
<dbReference type="Pfam" id="PF00622">
    <property type="entry name" value="SPRY"/>
    <property type="match status" value="1"/>
</dbReference>
<dbReference type="PROSITE" id="PS00518">
    <property type="entry name" value="ZF_RING_1"/>
    <property type="match status" value="1"/>
</dbReference>
<evidence type="ECO:0000259" key="9">
    <source>
        <dbReference type="PROSITE" id="PS50188"/>
    </source>
</evidence>
<dbReference type="Pfam" id="PF13445">
    <property type="entry name" value="zf-RING_UBOX"/>
    <property type="match status" value="1"/>
</dbReference>
<dbReference type="SUPFAM" id="SSF57850">
    <property type="entry name" value="RING/U-box"/>
    <property type="match status" value="1"/>
</dbReference>
<dbReference type="InterPro" id="IPR013083">
    <property type="entry name" value="Znf_RING/FYVE/PHD"/>
</dbReference>
<accession>A0A3Q1E9F2</accession>
<dbReference type="InterPro" id="IPR051051">
    <property type="entry name" value="E3_ubiq-ligase_TRIM/RNF"/>
</dbReference>
<dbReference type="AlphaFoldDB" id="A0A3Q1E9F2"/>